<keyword evidence="7" id="KW-1185">Reference proteome</keyword>
<evidence type="ECO:0000256" key="1">
    <source>
        <dbReference type="ARBA" id="ARBA00023125"/>
    </source>
</evidence>
<dbReference type="InterPro" id="IPR001789">
    <property type="entry name" value="Sig_transdc_resp-reg_receiver"/>
</dbReference>
<dbReference type="InterPro" id="IPR011006">
    <property type="entry name" value="CheY-like_superfamily"/>
</dbReference>
<feature type="DNA-binding region" description="OmpR/PhoB-type" evidence="3">
    <location>
        <begin position="136"/>
        <end position="233"/>
    </location>
</feature>
<accession>A0ABY0EZ96</accession>
<keyword evidence="2" id="KW-0597">Phosphoprotein</keyword>
<dbReference type="Gene3D" id="3.40.50.2300">
    <property type="match status" value="1"/>
</dbReference>
<dbReference type="Pfam" id="PF00072">
    <property type="entry name" value="Response_reg"/>
    <property type="match status" value="1"/>
</dbReference>
<dbReference type="PANTHER" id="PTHR48111:SF73">
    <property type="entry name" value="ALKALINE PHOSPHATASE SYNTHESIS TRANSCRIPTIONAL REGULATORY PROTEIN PHOP"/>
    <property type="match status" value="1"/>
</dbReference>
<dbReference type="Pfam" id="PF00486">
    <property type="entry name" value="Trans_reg_C"/>
    <property type="match status" value="1"/>
</dbReference>
<dbReference type="SUPFAM" id="SSF52172">
    <property type="entry name" value="CheY-like"/>
    <property type="match status" value="1"/>
</dbReference>
<feature type="domain" description="OmpR/PhoB-type" evidence="5">
    <location>
        <begin position="136"/>
        <end position="233"/>
    </location>
</feature>
<reference evidence="6 7" key="1">
    <citation type="submission" date="2017-10" db="EMBL/GenBank/DDBJ databases">
        <title>Genomics of the genus Arcobacter.</title>
        <authorList>
            <person name="Perez-Cataluna A."/>
            <person name="Figueras M.J."/>
        </authorList>
    </citation>
    <scope>NUCLEOTIDE SEQUENCE [LARGE SCALE GENOMIC DNA]</scope>
    <source>
        <strain evidence="6 7">LMG 25534</strain>
    </source>
</reference>
<dbReference type="InterPro" id="IPR001867">
    <property type="entry name" value="OmpR/PhoB-type_DNA-bd"/>
</dbReference>
<dbReference type="CDD" id="cd00383">
    <property type="entry name" value="trans_reg_C"/>
    <property type="match status" value="1"/>
</dbReference>
<feature type="domain" description="Response regulatory" evidence="4">
    <location>
        <begin position="14"/>
        <end position="129"/>
    </location>
</feature>
<gene>
    <name evidence="6" type="ORF">CRU87_01950</name>
</gene>
<dbReference type="InterPro" id="IPR016032">
    <property type="entry name" value="Sig_transdc_resp-reg_C-effctor"/>
</dbReference>
<dbReference type="Gene3D" id="6.10.250.690">
    <property type="match status" value="1"/>
</dbReference>
<dbReference type="InterPro" id="IPR039420">
    <property type="entry name" value="WalR-like"/>
</dbReference>
<protein>
    <submittedName>
        <fullName evidence="6">DNA-binding response regulator</fullName>
    </submittedName>
</protein>
<dbReference type="EMBL" id="PDKD01000001">
    <property type="protein sequence ID" value="RXJ93286.1"/>
    <property type="molecule type" value="Genomic_DNA"/>
</dbReference>
<dbReference type="SUPFAM" id="SSF46894">
    <property type="entry name" value="C-terminal effector domain of the bipartite response regulators"/>
    <property type="match status" value="1"/>
</dbReference>
<comment type="caution">
    <text evidence="6">The sequence shown here is derived from an EMBL/GenBank/DDBJ whole genome shotgun (WGS) entry which is preliminary data.</text>
</comment>
<dbReference type="Gene3D" id="1.10.10.10">
    <property type="entry name" value="Winged helix-like DNA-binding domain superfamily/Winged helix DNA-binding domain"/>
    <property type="match status" value="1"/>
</dbReference>
<dbReference type="PROSITE" id="PS50110">
    <property type="entry name" value="RESPONSE_REGULATORY"/>
    <property type="match status" value="1"/>
</dbReference>
<evidence type="ECO:0000259" key="5">
    <source>
        <dbReference type="PROSITE" id="PS51755"/>
    </source>
</evidence>
<evidence type="ECO:0000313" key="7">
    <source>
        <dbReference type="Proteomes" id="UP000289132"/>
    </source>
</evidence>
<sequence length="233" mass="27140">MKQNEILLSGKNKLILIIEDEEDILELLEFTLQKEGYETIGFLNTNENVKKVLDEEKIDLILMDRNLPNIEGTTFIKEIRACGYQNPVIYVTAKDKSEDILDGFEAYADDYITKPFNIQELLARVKSVIKRSSKDVEVLKVRDIVYNFSNKIFSIENEDIELTSLETTLLLEFIKNKNILLTREYLLEKVWEDSLDKQEKTVNVAIKRLKDKIDPNSKKNYIKSVRGEGYIFC</sequence>
<dbReference type="SMART" id="SM00862">
    <property type="entry name" value="Trans_reg_C"/>
    <property type="match status" value="1"/>
</dbReference>
<evidence type="ECO:0000313" key="6">
    <source>
        <dbReference type="EMBL" id="RXJ93286.1"/>
    </source>
</evidence>
<feature type="modified residue" description="4-aspartylphosphate" evidence="2">
    <location>
        <position position="64"/>
    </location>
</feature>
<dbReference type="PANTHER" id="PTHR48111">
    <property type="entry name" value="REGULATOR OF RPOS"/>
    <property type="match status" value="1"/>
</dbReference>
<dbReference type="Proteomes" id="UP000289132">
    <property type="component" value="Unassembled WGS sequence"/>
</dbReference>
<name>A0ABY0EZ96_9BACT</name>
<evidence type="ECO:0000256" key="2">
    <source>
        <dbReference type="PROSITE-ProRule" id="PRU00169"/>
    </source>
</evidence>
<evidence type="ECO:0000259" key="4">
    <source>
        <dbReference type="PROSITE" id="PS50110"/>
    </source>
</evidence>
<evidence type="ECO:0000256" key="3">
    <source>
        <dbReference type="PROSITE-ProRule" id="PRU01091"/>
    </source>
</evidence>
<organism evidence="6 7">
    <name type="scientific">Aliarcobacter trophiarum LMG 25534</name>
    <dbReference type="NCBI Taxonomy" id="1032241"/>
    <lineage>
        <taxon>Bacteria</taxon>
        <taxon>Pseudomonadati</taxon>
        <taxon>Campylobacterota</taxon>
        <taxon>Epsilonproteobacteria</taxon>
        <taxon>Campylobacterales</taxon>
        <taxon>Arcobacteraceae</taxon>
        <taxon>Aliarcobacter</taxon>
    </lineage>
</organism>
<dbReference type="RefSeq" id="WP_115429376.1">
    <property type="nucleotide sequence ID" value="NZ_CP031367.1"/>
</dbReference>
<keyword evidence="1 3" id="KW-0238">DNA-binding</keyword>
<dbReference type="SMART" id="SM00448">
    <property type="entry name" value="REC"/>
    <property type="match status" value="1"/>
</dbReference>
<proteinExistence type="predicted"/>
<dbReference type="InterPro" id="IPR036388">
    <property type="entry name" value="WH-like_DNA-bd_sf"/>
</dbReference>
<dbReference type="PROSITE" id="PS51755">
    <property type="entry name" value="OMPR_PHOB"/>
    <property type="match status" value="1"/>
</dbReference>
<dbReference type="GO" id="GO:0003677">
    <property type="term" value="F:DNA binding"/>
    <property type="evidence" value="ECO:0007669"/>
    <property type="project" value="UniProtKB-KW"/>
</dbReference>